<keyword evidence="6" id="KW-1185">Reference proteome</keyword>
<name>A0A1J8QL47_9AGAM</name>
<dbReference type="GO" id="GO:0034456">
    <property type="term" value="C:UTP-C complex"/>
    <property type="evidence" value="ECO:0007669"/>
    <property type="project" value="TreeGrafter"/>
</dbReference>
<evidence type="ECO:0000256" key="1">
    <source>
        <dbReference type="ARBA" id="ARBA00006110"/>
    </source>
</evidence>
<evidence type="ECO:0008006" key="7">
    <source>
        <dbReference type="Google" id="ProtNLM"/>
    </source>
</evidence>
<dbReference type="Pfam" id="PF12923">
    <property type="entry name" value="RRP7"/>
    <property type="match status" value="2"/>
</dbReference>
<dbReference type="GO" id="GO:0000028">
    <property type="term" value="P:ribosomal small subunit assembly"/>
    <property type="evidence" value="ECO:0007669"/>
    <property type="project" value="TreeGrafter"/>
</dbReference>
<dbReference type="Proteomes" id="UP000183567">
    <property type="component" value="Unassembled WGS sequence"/>
</dbReference>
<dbReference type="Gene3D" id="6.10.250.1770">
    <property type="match status" value="1"/>
</dbReference>
<dbReference type="InterPro" id="IPR040446">
    <property type="entry name" value="RRP7"/>
</dbReference>
<dbReference type="GO" id="GO:0003676">
    <property type="term" value="F:nucleic acid binding"/>
    <property type="evidence" value="ECO:0007669"/>
    <property type="project" value="InterPro"/>
</dbReference>
<dbReference type="OrthoDB" id="5390at2759"/>
<dbReference type="Pfam" id="PF17799">
    <property type="entry name" value="RRM_Rrp7"/>
    <property type="match status" value="1"/>
</dbReference>
<accession>A0A1J8QL47</accession>
<comment type="caution">
    <text evidence="5">The sequence shown here is derived from an EMBL/GenBank/DDBJ whole genome shotgun (WGS) entry which is preliminary data.</text>
</comment>
<dbReference type="GO" id="GO:0006364">
    <property type="term" value="P:rRNA processing"/>
    <property type="evidence" value="ECO:0007669"/>
    <property type="project" value="TreeGrafter"/>
</dbReference>
<dbReference type="InterPro" id="IPR012677">
    <property type="entry name" value="Nucleotide-bd_a/b_plait_sf"/>
</dbReference>
<dbReference type="AlphaFoldDB" id="A0A1J8QL47"/>
<dbReference type="STRING" id="180088.A0A1J8QL47"/>
<feature type="domain" description="Ribosomal RNA-processing protein 7 C-terminal" evidence="3">
    <location>
        <begin position="195"/>
        <end position="295"/>
    </location>
</feature>
<feature type="compositionally biased region" description="Acidic residues" evidence="2">
    <location>
        <begin position="93"/>
        <end position="112"/>
    </location>
</feature>
<evidence type="ECO:0000259" key="4">
    <source>
        <dbReference type="Pfam" id="PF17799"/>
    </source>
</evidence>
<evidence type="ECO:0000313" key="5">
    <source>
        <dbReference type="EMBL" id="OJA21383.1"/>
    </source>
</evidence>
<feature type="domain" description="Ribosomal RNA-processing protein 7 C-terminal" evidence="3">
    <location>
        <begin position="314"/>
        <end position="339"/>
    </location>
</feature>
<evidence type="ECO:0000313" key="6">
    <source>
        <dbReference type="Proteomes" id="UP000183567"/>
    </source>
</evidence>
<dbReference type="InterPro" id="IPR040447">
    <property type="entry name" value="RRM_Rrp7"/>
</dbReference>
<evidence type="ECO:0000256" key="2">
    <source>
        <dbReference type="SAM" id="MobiDB-lite"/>
    </source>
</evidence>
<reference evidence="5 6" key="1">
    <citation type="submission" date="2016-03" db="EMBL/GenBank/DDBJ databases">
        <title>Comparative genomics of the ectomycorrhizal sister species Rhizopogon vinicolor and Rhizopogon vesiculosus (Basidiomycota: Boletales) reveals a divergence of the mating type B locus.</title>
        <authorList>
            <person name="Mujic A.B."/>
            <person name="Kuo A."/>
            <person name="Tritt A."/>
            <person name="Lipzen A."/>
            <person name="Chen C."/>
            <person name="Johnson J."/>
            <person name="Sharma A."/>
            <person name="Barry K."/>
            <person name="Grigoriev I.V."/>
            <person name="Spatafora J.W."/>
        </authorList>
    </citation>
    <scope>NUCLEOTIDE SEQUENCE [LARGE SCALE GENOMIC DNA]</scope>
    <source>
        <strain evidence="5 6">AM-OR11-056</strain>
    </source>
</reference>
<dbReference type="PANTHER" id="PTHR13191">
    <property type="entry name" value="RIBOSOMAL RNA PROCESSING PROTEIN 7-RELATED"/>
    <property type="match status" value="1"/>
</dbReference>
<dbReference type="SUPFAM" id="SSF54928">
    <property type="entry name" value="RNA-binding domain, RBD"/>
    <property type="match status" value="1"/>
</dbReference>
<organism evidence="5 6">
    <name type="scientific">Rhizopogon vesiculosus</name>
    <dbReference type="NCBI Taxonomy" id="180088"/>
    <lineage>
        <taxon>Eukaryota</taxon>
        <taxon>Fungi</taxon>
        <taxon>Dikarya</taxon>
        <taxon>Basidiomycota</taxon>
        <taxon>Agaricomycotina</taxon>
        <taxon>Agaricomycetes</taxon>
        <taxon>Agaricomycetidae</taxon>
        <taxon>Boletales</taxon>
        <taxon>Suillineae</taxon>
        <taxon>Rhizopogonaceae</taxon>
        <taxon>Rhizopogon</taxon>
    </lineage>
</organism>
<sequence>MPILPKSLSGFTVIPIAYSRSTHYIYARAHVTSKSKASKPVNVLHEARTLFIVNVPPDATERELALLFKHCGTVERVLFDFNSADNTLVENAPDSDEEMCEDADAEEADTGTDAEARPRKKRKIHTSEPTPPEVISLPNQSLRILHKTGSCAHLIFLDASSLAKALSPSVSSKPLPWPSSEEPRGLSHYLAKYDAERPPLDTIRVHADSYMERFEFDLAKSKQEAKYRKGEAVVDEDGFTLVTRGGAYGQTLGGGVGVASKKFMLTGKTGSRKRKEKKQEKETFYAFQKAEKQRKGELKFFVVRMSVYGCVAILDLKRNFEADKQRVEKLKESRRFKPY</sequence>
<evidence type="ECO:0000259" key="3">
    <source>
        <dbReference type="Pfam" id="PF12923"/>
    </source>
</evidence>
<dbReference type="EMBL" id="LVVM01000169">
    <property type="protein sequence ID" value="OJA21383.1"/>
    <property type="molecule type" value="Genomic_DNA"/>
</dbReference>
<dbReference type="InterPro" id="IPR024326">
    <property type="entry name" value="RRP7_C"/>
</dbReference>
<dbReference type="PANTHER" id="PTHR13191:SF0">
    <property type="entry name" value="RIBOSOMAL RNA-PROCESSING PROTEIN 7 HOMOLOG A-RELATED"/>
    <property type="match status" value="1"/>
</dbReference>
<protein>
    <recommendedName>
        <fullName evidence="7">RRM domain-containing protein</fullName>
    </recommendedName>
</protein>
<proteinExistence type="inferred from homology"/>
<comment type="similarity">
    <text evidence="1">Belongs to the RRP7 family.</text>
</comment>
<feature type="region of interest" description="Disordered" evidence="2">
    <location>
        <begin position="90"/>
        <end position="135"/>
    </location>
</feature>
<dbReference type="GO" id="GO:0032545">
    <property type="term" value="C:CURI complex"/>
    <property type="evidence" value="ECO:0007669"/>
    <property type="project" value="TreeGrafter"/>
</dbReference>
<feature type="domain" description="Rrp7 RRM-like N-terminal" evidence="4">
    <location>
        <begin position="8"/>
        <end position="167"/>
    </location>
</feature>
<gene>
    <name evidence="5" type="ORF">AZE42_11445</name>
</gene>
<dbReference type="Gene3D" id="3.30.70.330">
    <property type="match status" value="1"/>
</dbReference>
<dbReference type="InterPro" id="IPR035979">
    <property type="entry name" value="RBD_domain_sf"/>
</dbReference>